<dbReference type="InterPro" id="IPR025619">
    <property type="entry name" value="YlzJ"/>
</dbReference>
<protein>
    <submittedName>
        <fullName evidence="1">Ribonuclease</fullName>
    </submittedName>
</protein>
<reference evidence="1 2" key="1">
    <citation type="submission" date="2019-07" db="EMBL/GenBank/DDBJ databases">
        <title>Genome sequence of 2 isolates from Red Sea Mangroves.</title>
        <authorList>
            <person name="Sefrji F."/>
            <person name="Michoud G."/>
            <person name="Merlino G."/>
            <person name="Daffonchio D."/>
        </authorList>
    </citation>
    <scope>NUCLEOTIDE SEQUENCE [LARGE SCALE GENOMIC DNA]</scope>
    <source>
        <strain evidence="1 2">R1DC41</strain>
    </source>
</reference>
<dbReference type="KEGG" id="mcui:G8O30_05175"/>
<proteinExistence type="predicted"/>
<keyword evidence="2" id="KW-1185">Reference proteome</keyword>
<dbReference type="RefSeq" id="WP_239673923.1">
    <property type="nucleotide sequence ID" value="NZ_CP049742.1"/>
</dbReference>
<dbReference type="AlphaFoldDB" id="A0A7S8HF02"/>
<accession>A0A7S8HF02</accession>
<dbReference type="EMBL" id="CP049742">
    <property type="protein sequence ID" value="QPC46399.1"/>
    <property type="molecule type" value="Genomic_DNA"/>
</dbReference>
<sequence length="70" mass="7859">MILYTHVPLEQVFPADYSSAQQSLITVNGVPLLVEKGQESFRVVRVMSCNPSDYLREDFTPGSELPLTLM</sequence>
<evidence type="ECO:0000313" key="2">
    <source>
        <dbReference type="Proteomes" id="UP000593626"/>
    </source>
</evidence>
<gene>
    <name evidence="1" type="ORF">G8O30_05175</name>
</gene>
<dbReference type="Pfam" id="PF14035">
    <property type="entry name" value="YlzJ"/>
    <property type="match status" value="1"/>
</dbReference>
<organism evidence="1 2">
    <name type="scientific">Mangrovibacillus cuniculi</name>
    <dbReference type="NCBI Taxonomy" id="2593652"/>
    <lineage>
        <taxon>Bacteria</taxon>
        <taxon>Bacillati</taxon>
        <taxon>Bacillota</taxon>
        <taxon>Bacilli</taxon>
        <taxon>Bacillales</taxon>
        <taxon>Bacillaceae</taxon>
        <taxon>Mangrovibacillus</taxon>
    </lineage>
</organism>
<dbReference type="Proteomes" id="UP000593626">
    <property type="component" value="Chromosome"/>
</dbReference>
<evidence type="ECO:0000313" key="1">
    <source>
        <dbReference type="EMBL" id="QPC46399.1"/>
    </source>
</evidence>
<name>A0A7S8HF02_9BACI</name>